<dbReference type="InParanoid" id="A0A0U5K5E8"/>
<accession>A0A0U5K5E8</accession>
<dbReference type="Gene3D" id="1.25.10.10">
    <property type="entry name" value="Leucine-rich Repeat Variant"/>
    <property type="match status" value="2"/>
</dbReference>
<organism evidence="2 3">
    <name type="scientific">Candidatus Protochlamydia naegleriophila</name>
    <dbReference type="NCBI Taxonomy" id="389348"/>
    <lineage>
        <taxon>Bacteria</taxon>
        <taxon>Pseudomonadati</taxon>
        <taxon>Chlamydiota</taxon>
        <taxon>Chlamydiia</taxon>
        <taxon>Parachlamydiales</taxon>
        <taxon>Parachlamydiaceae</taxon>
        <taxon>Candidatus Protochlamydia</taxon>
    </lineage>
</organism>
<evidence type="ECO:0000256" key="1">
    <source>
        <dbReference type="SAM" id="SignalP"/>
    </source>
</evidence>
<sequence length="579" mass="64653">MLKMRAAFSCLAFILPLAACAEEQEINKKARHVQAHFCIKDFQTAHEEAKNALALYPHSASLHEAYIRSLARLGREKEMLKAWKNYLALFPEQNQNRELIEEMAWGVLGKASQSHSLITRQLALLAAFFCQEGRGVDIIYQAMRDSNYAIRAFAVKLGGHLHDEKLIVEVKRLFREEKMRPVRHEVIKAIGQMKILELQGDLEALISSEKSLAEEKALAIESLLALLDSIQRNEVVRLASSNRAGLRLLACQAIAHFHSLRDLDQLLDLTRDYRPDVRAAAYQAIGLIRPKESQEAVLEAARKGVQDGNFKAALSAAWLLTLYVPDEGAAIIERYLMSDKQDVRLVASSALAATGRYGASVALTLFERHGDPYVRLNLALGLIGQRLATERAAQVVKQVMVSEKDKWCEVECGIFNALSNHHFNREEEPSSTPEMDNQLIRLKLFNILAVLKEPDTQGAVREFLAERVWGISGAAAALLLTEGDEEAVDLVQQLLQDEHPKVRIQAALVLSLWSHEEAPIQVLEQGYANGDKETRTKILEGLGRIGSMTSVPFLIETLNEPSQTLRLIAAMALIQCLNH</sequence>
<dbReference type="PATRIC" id="fig|389348.3.peg.1947"/>
<dbReference type="KEGG" id="pnl:PNK_1732"/>
<dbReference type="SUPFAM" id="SSF48452">
    <property type="entry name" value="TPR-like"/>
    <property type="match status" value="1"/>
</dbReference>
<evidence type="ECO:0000313" key="3">
    <source>
        <dbReference type="Proteomes" id="UP000069902"/>
    </source>
</evidence>
<dbReference type="Gene3D" id="1.25.40.10">
    <property type="entry name" value="Tetratricopeptide repeat domain"/>
    <property type="match status" value="1"/>
</dbReference>
<dbReference type="InterPro" id="IPR011990">
    <property type="entry name" value="TPR-like_helical_dom_sf"/>
</dbReference>
<dbReference type="PANTHER" id="PTHR12697:SF5">
    <property type="entry name" value="DEOXYHYPUSINE HYDROXYLASE"/>
    <property type="match status" value="1"/>
</dbReference>
<feature type="signal peptide" evidence="1">
    <location>
        <begin position="1"/>
        <end position="21"/>
    </location>
</feature>
<dbReference type="SUPFAM" id="SSF48371">
    <property type="entry name" value="ARM repeat"/>
    <property type="match status" value="2"/>
</dbReference>
<dbReference type="AlphaFoldDB" id="A0A0U5K5E8"/>
<dbReference type="RefSeq" id="WP_158021767.1">
    <property type="nucleotide sequence ID" value="NZ_LN879502.1"/>
</dbReference>
<dbReference type="Pfam" id="PF13646">
    <property type="entry name" value="HEAT_2"/>
    <property type="match status" value="1"/>
</dbReference>
<dbReference type="STRING" id="389348.PNK_1732"/>
<reference evidence="3" key="1">
    <citation type="submission" date="2015-09" db="EMBL/GenBank/DDBJ databases">
        <authorList>
            <person name="Bertelli C."/>
        </authorList>
    </citation>
    <scope>NUCLEOTIDE SEQUENCE [LARGE SCALE GENOMIC DNA]</scope>
    <source>
        <strain evidence="3">KNic</strain>
    </source>
</reference>
<dbReference type="GO" id="GO:0016491">
    <property type="term" value="F:oxidoreductase activity"/>
    <property type="evidence" value="ECO:0007669"/>
    <property type="project" value="TreeGrafter"/>
</dbReference>
<gene>
    <name evidence="2" type="ORF">PNK_1732</name>
</gene>
<dbReference type="Proteomes" id="UP000069902">
    <property type="component" value="Chromosome cPNK"/>
</dbReference>
<dbReference type="SMART" id="SM00567">
    <property type="entry name" value="EZ_HEAT"/>
    <property type="match status" value="5"/>
</dbReference>
<feature type="chain" id="PRO_5006860693" evidence="1">
    <location>
        <begin position="22"/>
        <end position="579"/>
    </location>
</feature>
<keyword evidence="3" id="KW-1185">Reference proteome</keyword>
<dbReference type="InterPro" id="IPR004155">
    <property type="entry name" value="PBS_lyase_HEAT"/>
</dbReference>
<dbReference type="PANTHER" id="PTHR12697">
    <property type="entry name" value="PBS LYASE HEAT-LIKE PROTEIN"/>
    <property type="match status" value="1"/>
</dbReference>
<evidence type="ECO:0000313" key="2">
    <source>
        <dbReference type="EMBL" id="CUI17339.1"/>
    </source>
</evidence>
<keyword evidence="1" id="KW-0732">Signal</keyword>
<dbReference type="InterPro" id="IPR011989">
    <property type="entry name" value="ARM-like"/>
</dbReference>
<proteinExistence type="predicted"/>
<dbReference type="InterPro" id="IPR016024">
    <property type="entry name" value="ARM-type_fold"/>
</dbReference>
<dbReference type="EMBL" id="LN879502">
    <property type="protein sequence ID" value="CUI17339.1"/>
    <property type="molecule type" value="Genomic_DNA"/>
</dbReference>
<protein>
    <submittedName>
        <fullName evidence="2">Conserved putative secreted protein</fullName>
    </submittedName>
</protein>
<name>A0A0U5K5E8_9BACT</name>